<dbReference type="InterPro" id="IPR003753">
    <property type="entry name" value="Exonuc_VII_L"/>
</dbReference>
<comment type="similarity">
    <text evidence="5">Belongs to the XseA family.</text>
</comment>
<dbReference type="CDD" id="cd04489">
    <property type="entry name" value="ExoVII_LU_OBF"/>
    <property type="match status" value="1"/>
</dbReference>
<dbReference type="GO" id="GO:0008855">
    <property type="term" value="F:exodeoxyribonuclease VII activity"/>
    <property type="evidence" value="ECO:0007669"/>
    <property type="project" value="UniProtKB-UniRule"/>
</dbReference>
<evidence type="ECO:0000256" key="4">
    <source>
        <dbReference type="ARBA" id="ARBA00022839"/>
    </source>
</evidence>
<evidence type="ECO:0000256" key="1">
    <source>
        <dbReference type="ARBA" id="ARBA00022490"/>
    </source>
</evidence>
<accession>A0A5C7A371</accession>
<protein>
    <recommendedName>
        <fullName evidence="5">Exodeoxyribonuclease 7 large subunit</fullName>
        <ecNumber evidence="5">3.1.11.6</ecNumber>
    </recommendedName>
</protein>
<dbReference type="GO" id="GO:0009318">
    <property type="term" value="C:exodeoxyribonuclease VII complex"/>
    <property type="evidence" value="ECO:0007669"/>
    <property type="project" value="UniProtKB-UniRule"/>
</dbReference>
<comment type="caution">
    <text evidence="8">The sequence shown here is derived from an EMBL/GenBank/DDBJ whole genome shotgun (WGS) entry which is preliminary data.</text>
</comment>
<evidence type="ECO:0000259" key="6">
    <source>
        <dbReference type="Pfam" id="PF02601"/>
    </source>
</evidence>
<evidence type="ECO:0000256" key="3">
    <source>
        <dbReference type="ARBA" id="ARBA00022801"/>
    </source>
</evidence>
<keyword evidence="2 5" id="KW-0540">Nuclease</keyword>
<dbReference type="OrthoDB" id="7235451at2"/>
<feature type="domain" description="OB-fold nucleic acid binding" evidence="7">
    <location>
        <begin position="54"/>
        <end position="158"/>
    </location>
</feature>
<dbReference type="NCBIfam" id="TIGR00237">
    <property type="entry name" value="xseA"/>
    <property type="match status" value="1"/>
</dbReference>
<dbReference type="Pfam" id="PF13742">
    <property type="entry name" value="tRNA_anti_2"/>
    <property type="match status" value="1"/>
</dbReference>
<evidence type="ECO:0000259" key="7">
    <source>
        <dbReference type="Pfam" id="PF13742"/>
    </source>
</evidence>
<dbReference type="EMBL" id="VORZ01000001">
    <property type="protein sequence ID" value="TXD97702.1"/>
    <property type="molecule type" value="Genomic_DNA"/>
</dbReference>
<comment type="catalytic activity">
    <reaction evidence="5">
        <text>Exonucleolytic cleavage in either 5'- to 3'- or 3'- to 5'-direction to yield nucleoside 5'-phosphates.</text>
        <dbReference type="EC" id="3.1.11.6"/>
    </reaction>
</comment>
<reference evidence="8 9" key="1">
    <citation type="submission" date="2019-08" db="EMBL/GenBank/DDBJ databases">
        <title>Genome sequence of Psychrobacter frigidicola ACAM304 (type strain).</title>
        <authorList>
            <person name="Bowman J.P."/>
        </authorList>
    </citation>
    <scope>NUCLEOTIDE SEQUENCE [LARGE SCALE GENOMIC DNA]</scope>
    <source>
        <strain evidence="8 9">ACAM 304</strain>
    </source>
</reference>
<dbReference type="InterPro" id="IPR025824">
    <property type="entry name" value="OB-fold_nuc-bd_dom"/>
</dbReference>
<organism evidence="8 9">
    <name type="scientific">Psychrobacter frigidicola</name>
    <dbReference type="NCBI Taxonomy" id="45611"/>
    <lineage>
        <taxon>Bacteria</taxon>
        <taxon>Pseudomonadati</taxon>
        <taxon>Pseudomonadota</taxon>
        <taxon>Gammaproteobacteria</taxon>
        <taxon>Moraxellales</taxon>
        <taxon>Moraxellaceae</taxon>
        <taxon>Psychrobacter</taxon>
    </lineage>
</organism>
<dbReference type="PANTHER" id="PTHR30008:SF0">
    <property type="entry name" value="EXODEOXYRIBONUCLEASE 7 LARGE SUBUNIT"/>
    <property type="match status" value="1"/>
</dbReference>
<dbReference type="PANTHER" id="PTHR30008">
    <property type="entry name" value="EXODEOXYRIBONUCLEASE 7 LARGE SUBUNIT"/>
    <property type="match status" value="1"/>
</dbReference>
<dbReference type="Proteomes" id="UP000321903">
    <property type="component" value="Unassembled WGS sequence"/>
</dbReference>
<dbReference type="GO" id="GO:0006308">
    <property type="term" value="P:DNA catabolic process"/>
    <property type="evidence" value="ECO:0007669"/>
    <property type="project" value="UniProtKB-UniRule"/>
</dbReference>
<feature type="domain" description="Exonuclease VII large subunit C-terminal" evidence="6">
    <location>
        <begin position="184"/>
        <end position="503"/>
    </location>
</feature>
<dbReference type="EC" id="3.1.11.6" evidence="5"/>
<dbReference type="GO" id="GO:0003676">
    <property type="term" value="F:nucleic acid binding"/>
    <property type="evidence" value="ECO:0007669"/>
    <property type="project" value="InterPro"/>
</dbReference>
<keyword evidence="3 5" id="KW-0378">Hydrolase</keyword>
<evidence type="ECO:0000313" key="8">
    <source>
        <dbReference type="EMBL" id="TXD97702.1"/>
    </source>
</evidence>
<name>A0A5C7A371_9GAMM</name>
<proteinExistence type="inferred from homology"/>
<dbReference type="AlphaFoldDB" id="A0A5C7A371"/>
<dbReference type="RefSeq" id="WP_147221455.1">
    <property type="nucleotide sequence ID" value="NZ_CAJGYY010000001.1"/>
</dbReference>
<evidence type="ECO:0000313" key="9">
    <source>
        <dbReference type="Proteomes" id="UP000321903"/>
    </source>
</evidence>
<keyword evidence="4 5" id="KW-0269">Exonuclease</keyword>
<dbReference type="GO" id="GO:0005737">
    <property type="term" value="C:cytoplasm"/>
    <property type="evidence" value="ECO:0007669"/>
    <property type="project" value="UniProtKB-SubCell"/>
</dbReference>
<comment type="subcellular location">
    <subcellularLocation>
        <location evidence="5">Cytoplasm</location>
    </subcellularLocation>
</comment>
<keyword evidence="9" id="KW-1185">Reference proteome</keyword>
<evidence type="ECO:0000256" key="5">
    <source>
        <dbReference type="RuleBase" id="RU004355"/>
    </source>
</evidence>
<dbReference type="Pfam" id="PF02601">
    <property type="entry name" value="Exonuc_VII_L"/>
    <property type="match status" value="1"/>
</dbReference>
<gene>
    <name evidence="8" type="ORF">ES754_01595</name>
</gene>
<evidence type="ECO:0000256" key="2">
    <source>
        <dbReference type="ARBA" id="ARBA00022722"/>
    </source>
</evidence>
<sequence length="523" mass="58345">MRKPNLASLAHANAKNAKAAKVLVPAKNLATLEAELAEIDDSLVENLEDTVLRLSDYLAAVDMVIKQTFDHRVWVKAEIRNLSSKGGHYYFELAEKDDDGKVVASCRGNLWRFKATRVLAKFERATGMALDRDLTVLLKVSAGFHAQYGFSLTIEDIDPSYTLGDLARQYAEMVDRLTGEGLIHINQQLPTPFDIEHVIVIAPEKAAGLGDFRADADRLARTGACQFHYYHATFQGNHAPMEIRQAIVSAQKQFYAIYHRLPDLLVIIRGGGAVGDLAYLNDYELAALVAEQPVPVWVGIGHERDKVILDEVAHTSFDTPSKVIAAITAHLTQLIAQVLSYQTQIKQATQRQLKTAEQQTTRQLNRVQSQTIGQLTALQKDSDFAWRSIQLSAQRQTKQAAQHIIEWQAQTKIAAYQQVVIARDNSTDYQRTIMQNVQQQVLQAQRDSQHLRDIILLHQPARVLKQGYAMLTTETGKQILTSSTQLNPDQTIKIILKDGQATACISHIENANTETIPTDDSPN</sequence>
<keyword evidence="1" id="KW-0963">Cytoplasm</keyword>
<dbReference type="InterPro" id="IPR020579">
    <property type="entry name" value="Exonuc_VII_lsu_C"/>
</dbReference>